<dbReference type="InterPro" id="IPR036770">
    <property type="entry name" value="Ankyrin_rpt-contain_sf"/>
</dbReference>
<keyword evidence="1" id="KW-0677">Repeat</keyword>
<dbReference type="OrthoDB" id="341259at2759"/>
<dbReference type="SMART" id="SM00456">
    <property type="entry name" value="WW"/>
    <property type="match status" value="2"/>
</dbReference>
<evidence type="ECO:0000313" key="7">
    <source>
        <dbReference type="Proteomes" id="UP000002630"/>
    </source>
</evidence>
<dbReference type="EMBL" id="FN649751">
    <property type="protein sequence ID" value="CBJ48986.1"/>
    <property type="molecule type" value="Genomic_DNA"/>
</dbReference>
<feature type="region of interest" description="Disordered" evidence="4">
    <location>
        <begin position="379"/>
        <end position="399"/>
    </location>
</feature>
<dbReference type="PROSITE" id="PS50088">
    <property type="entry name" value="ANK_REPEAT"/>
    <property type="match status" value="1"/>
</dbReference>
<feature type="compositionally biased region" description="Polar residues" evidence="4">
    <location>
        <begin position="380"/>
        <end position="394"/>
    </location>
</feature>
<feature type="repeat" description="ANK" evidence="3">
    <location>
        <begin position="1"/>
        <end position="28"/>
    </location>
</feature>
<dbReference type="EMBL" id="FN647841">
    <property type="protein sequence ID" value="CBJ48986.1"/>
    <property type="molecule type" value="Genomic_DNA"/>
</dbReference>
<accession>D7FHX5</accession>
<evidence type="ECO:0000256" key="3">
    <source>
        <dbReference type="PROSITE-ProRule" id="PRU00023"/>
    </source>
</evidence>
<dbReference type="SUPFAM" id="SSF48403">
    <property type="entry name" value="Ankyrin repeat"/>
    <property type="match status" value="1"/>
</dbReference>
<dbReference type="PANTHER" id="PTHR24171">
    <property type="entry name" value="ANKYRIN REPEAT DOMAIN-CONTAINING PROTEIN 39-RELATED"/>
    <property type="match status" value="1"/>
</dbReference>
<keyword evidence="2 3" id="KW-0040">ANK repeat</keyword>
<dbReference type="CDD" id="cd00201">
    <property type="entry name" value="WW"/>
    <property type="match status" value="1"/>
</dbReference>
<reference evidence="6 7" key="1">
    <citation type="journal article" date="2010" name="Nature">
        <title>The Ectocarpus genome and the independent evolution of multicellularity in brown algae.</title>
        <authorList>
            <person name="Cock J.M."/>
            <person name="Sterck L."/>
            <person name="Rouze P."/>
            <person name="Scornet D."/>
            <person name="Allen A.E."/>
            <person name="Amoutzias G."/>
            <person name="Anthouard V."/>
            <person name="Artiguenave F."/>
            <person name="Aury J.M."/>
            <person name="Badger J.H."/>
            <person name="Beszteri B."/>
            <person name="Billiau K."/>
            <person name="Bonnet E."/>
            <person name="Bothwell J.H."/>
            <person name="Bowler C."/>
            <person name="Boyen C."/>
            <person name="Brownlee C."/>
            <person name="Carrano C.J."/>
            <person name="Charrier B."/>
            <person name="Cho G.Y."/>
            <person name="Coelho S.M."/>
            <person name="Collen J."/>
            <person name="Corre E."/>
            <person name="Da Silva C."/>
            <person name="Delage L."/>
            <person name="Delaroque N."/>
            <person name="Dittami S.M."/>
            <person name="Doulbeau S."/>
            <person name="Elias M."/>
            <person name="Farnham G."/>
            <person name="Gachon C.M."/>
            <person name="Gschloessl B."/>
            <person name="Heesch S."/>
            <person name="Jabbari K."/>
            <person name="Jubin C."/>
            <person name="Kawai H."/>
            <person name="Kimura K."/>
            <person name="Kloareg B."/>
            <person name="Kupper F.C."/>
            <person name="Lang D."/>
            <person name="Le Bail A."/>
            <person name="Leblanc C."/>
            <person name="Lerouge P."/>
            <person name="Lohr M."/>
            <person name="Lopez P.J."/>
            <person name="Martens C."/>
            <person name="Maumus F."/>
            <person name="Michel G."/>
            <person name="Miranda-Saavedra D."/>
            <person name="Morales J."/>
            <person name="Moreau H."/>
            <person name="Motomura T."/>
            <person name="Nagasato C."/>
            <person name="Napoli C.A."/>
            <person name="Nelson D.R."/>
            <person name="Nyvall-Collen P."/>
            <person name="Peters A.F."/>
            <person name="Pommier C."/>
            <person name="Potin P."/>
            <person name="Poulain J."/>
            <person name="Quesneville H."/>
            <person name="Read B."/>
            <person name="Rensing S.A."/>
            <person name="Ritter A."/>
            <person name="Rousvoal S."/>
            <person name="Samanta M."/>
            <person name="Samson G."/>
            <person name="Schroeder D.C."/>
            <person name="Segurens B."/>
            <person name="Strittmatter M."/>
            <person name="Tonon T."/>
            <person name="Tregear J.W."/>
            <person name="Valentin K."/>
            <person name="von Dassow P."/>
            <person name="Yamagishi T."/>
            <person name="Van de Peer Y."/>
            <person name="Wincker P."/>
        </authorList>
    </citation>
    <scope>NUCLEOTIDE SEQUENCE [LARGE SCALE GENOMIC DNA]</scope>
    <source>
        <strain evidence="7">Ec32 / CCAP1310/4</strain>
    </source>
</reference>
<dbReference type="InParanoid" id="D7FHX5"/>
<feature type="domain" description="WW" evidence="5">
    <location>
        <begin position="745"/>
        <end position="783"/>
    </location>
</feature>
<gene>
    <name evidence="6" type="ORF">Esi_0115_0026</name>
</gene>
<evidence type="ECO:0000313" key="6">
    <source>
        <dbReference type="EMBL" id="CBJ48986.1"/>
    </source>
</evidence>
<protein>
    <recommendedName>
        <fullName evidence="5">WW domain-containing protein</fullName>
    </recommendedName>
</protein>
<organism evidence="6 7">
    <name type="scientific">Ectocarpus siliculosus</name>
    <name type="common">Brown alga</name>
    <name type="synonym">Conferva siliculosa</name>
    <dbReference type="NCBI Taxonomy" id="2880"/>
    <lineage>
        <taxon>Eukaryota</taxon>
        <taxon>Sar</taxon>
        <taxon>Stramenopiles</taxon>
        <taxon>Ochrophyta</taxon>
        <taxon>PX clade</taxon>
        <taxon>Phaeophyceae</taxon>
        <taxon>Ectocarpales</taxon>
        <taxon>Ectocarpaceae</taxon>
        <taxon>Ectocarpus</taxon>
    </lineage>
</organism>
<evidence type="ECO:0000256" key="1">
    <source>
        <dbReference type="ARBA" id="ARBA00022737"/>
    </source>
</evidence>
<name>D7FHX5_ECTSI</name>
<sequence>MHTAAGVGAVESIELLLSAGLSPRTRDHSGRTPLHHACLFPGSGAARCVSFLCVVAGSTVLSRDRTAGDTPLHFAVRARHGVCVEVLLSFAEGTSDILREANAKGETPLDLAAALSGDDGIVLALLDGDRRRHQPRSNGGKLSYLGRNVEGGTVDFQRIMAVWERFFENAARADLGGKKSSPDVISAVGTVGRGGYGGVEQLVNTDETRGVGKLAEDGRWLGRGQPRATQTFDRDRHFVTTSELGGGGVGESQTGDRNGRWDGGWCVDTADSRTFRSRRTWRPSGLADTSSIATAQDLARGTPPQHLERDGEDEHVDVAPLQSPHRRQGAKEDLGVQVGVGESGTTLLSSDDADLHLFHTPRGGDGVEAVRLPERIHGNIDSTLEPSTPASKDTNAAAEAAADNPYRRHGAWIACWDAASESIYYWDSNSGELSWNAPAPSTAIERGERLNGFPSPVWDPQREAFFTIDKDGASHWLVDSPSSPTWTTPVVEHRAATDGADGDIASLVVQDYTYDRTSASEESTTFSSWQQGLAIGAAAPEWSSSEVERDRDRDALNNTVNQVDEVLAWDGQQLLAGLPYSFPMLDRQAVQQLPNTCGDEYSKDDINGNDDLHGFFDAQEEHATRRSAPSFSQAGAGQECAVEPIDGDARADGRVLHLASGEEQQRCLRANAAAVVSESTQNTTTAGKGNQPDGNDVFDTEEQPSYLRDSHQDTDQNGLGAVEGGTRSHDESAVAEAYDPALTRLPLWVQWCSYSPHDGDDTNNQPYFVNEETGESSWVLPPDAVAESRGWLRAWSEEHQAHFFANQWTGNVTWDLLGPRGEGWSTPQEQV</sequence>
<dbReference type="Pfam" id="PF12796">
    <property type="entry name" value="Ank_2"/>
    <property type="match status" value="1"/>
</dbReference>
<feature type="region of interest" description="Disordered" evidence="4">
    <location>
        <begin position="240"/>
        <end position="261"/>
    </location>
</feature>
<feature type="region of interest" description="Disordered" evidence="4">
    <location>
        <begin position="281"/>
        <end position="313"/>
    </location>
</feature>
<dbReference type="InterPro" id="IPR002110">
    <property type="entry name" value="Ankyrin_rpt"/>
</dbReference>
<feature type="region of interest" description="Disordered" evidence="4">
    <location>
        <begin position="678"/>
        <end position="731"/>
    </location>
</feature>
<dbReference type="InterPro" id="IPR001202">
    <property type="entry name" value="WW_dom"/>
</dbReference>
<proteinExistence type="predicted"/>
<dbReference type="Proteomes" id="UP000002630">
    <property type="component" value="Linkage Group LG26"/>
</dbReference>
<feature type="compositionally biased region" description="Polar residues" evidence="4">
    <location>
        <begin position="678"/>
        <end position="688"/>
    </location>
</feature>
<dbReference type="Gene3D" id="1.25.40.20">
    <property type="entry name" value="Ankyrin repeat-containing domain"/>
    <property type="match status" value="1"/>
</dbReference>
<dbReference type="PROSITE" id="PS50020">
    <property type="entry name" value="WW_DOMAIN_2"/>
    <property type="match status" value="1"/>
</dbReference>
<dbReference type="SMART" id="SM00248">
    <property type="entry name" value="ANK"/>
    <property type="match status" value="3"/>
</dbReference>
<evidence type="ECO:0000256" key="2">
    <source>
        <dbReference type="ARBA" id="ARBA00023043"/>
    </source>
</evidence>
<evidence type="ECO:0000256" key="4">
    <source>
        <dbReference type="SAM" id="MobiDB-lite"/>
    </source>
</evidence>
<dbReference type="AlphaFoldDB" id="D7FHX5"/>
<keyword evidence="7" id="KW-1185">Reference proteome</keyword>
<dbReference type="STRING" id="2880.D7FHX5"/>
<evidence type="ECO:0000259" key="5">
    <source>
        <dbReference type="PROSITE" id="PS50020"/>
    </source>
</evidence>